<comment type="catalytic activity">
    <reaction evidence="1">
        <text>4-amino-5-aminomethyl-2-methylpyrimidine + H2O = 4-amino-5-hydroxymethyl-2-methylpyrimidine + NH4(+)</text>
        <dbReference type="Rhea" id="RHEA:31799"/>
        <dbReference type="ChEBI" id="CHEBI:15377"/>
        <dbReference type="ChEBI" id="CHEBI:16892"/>
        <dbReference type="ChEBI" id="CHEBI:28938"/>
        <dbReference type="ChEBI" id="CHEBI:63416"/>
        <dbReference type="EC" id="3.5.99.2"/>
    </reaction>
</comment>
<dbReference type="SUPFAM" id="SSF48613">
    <property type="entry name" value="Heme oxygenase-like"/>
    <property type="match status" value="1"/>
</dbReference>
<comment type="function">
    <text evidence="1">Catalyzes an amino-pyrimidine hydrolysis reaction at the C5' of the pyrimidine moiety of thiamine compounds, a reaction that is part of a thiamine salvage pathway.</text>
</comment>
<evidence type="ECO:0000313" key="4">
    <source>
        <dbReference type="Proteomes" id="UP000181790"/>
    </source>
</evidence>
<feature type="domain" description="Thiaminase-2/PQQC" evidence="2">
    <location>
        <begin position="8"/>
        <end position="211"/>
    </location>
</feature>
<dbReference type="GO" id="GO:0009229">
    <property type="term" value="P:thiamine diphosphate biosynthetic process"/>
    <property type="evidence" value="ECO:0007669"/>
    <property type="project" value="UniProtKB-UniPathway"/>
</dbReference>
<sequence length="216" mass="24533">MKWSEQAWQQITPVYQSILSMPFITGLTNGTLEREKFRFYMMQDSGYLDHFGRALALIGARATHIGDALTFMRFAENAILVENSLHESYFVDFGVTQKGPLQPACHHYVHFLKSTAALEAVEVAMAAVLPCFWIYKAVGDYILQQPHVAANPYQRWIDTYGGEDFGLAVQQAISICDRMAAQTTDAIRQAMTHAFVTASRLEYDFWDAAYTLRTWP</sequence>
<comment type="pathway">
    <text evidence="1">Cofactor biosynthesis; thiamine diphosphate biosynthesis.</text>
</comment>
<dbReference type="InterPro" id="IPR004305">
    <property type="entry name" value="Thiaminase-2/PQQC"/>
</dbReference>
<dbReference type="GO" id="GO:0009228">
    <property type="term" value="P:thiamine biosynthetic process"/>
    <property type="evidence" value="ECO:0007669"/>
    <property type="project" value="UniProtKB-KW"/>
</dbReference>
<reference evidence="3 4" key="1">
    <citation type="submission" date="2016-10" db="EMBL/GenBank/DDBJ databases">
        <title>Arsenicibacter rosenii gen. nov., sp. nov., an efficient arsenic-methylating bacterium isolated from an arsenic-contaminated paddy soil.</title>
        <authorList>
            <person name="Huang K."/>
        </authorList>
    </citation>
    <scope>NUCLEOTIDE SEQUENCE [LARGE SCALE GENOMIC DNA]</scope>
    <source>
        <strain evidence="3 4">SM-1</strain>
    </source>
</reference>
<comment type="catalytic activity">
    <reaction evidence="1">
        <text>thiamine + H2O = 5-(2-hydroxyethyl)-4-methylthiazole + 4-amino-5-hydroxymethyl-2-methylpyrimidine + H(+)</text>
        <dbReference type="Rhea" id="RHEA:17509"/>
        <dbReference type="ChEBI" id="CHEBI:15377"/>
        <dbReference type="ChEBI" id="CHEBI:15378"/>
        <dbReference type="ChEBI" id="CHEBI:16892"/>
        <dbReference type="ChEBI" id="CHEBI:17957"/>
        <dbReference type="ChEBI" id="CHEBI:18385"/>
        <dbReference type="EC" id="3.5.99.2"/>
    </reaction>
</comment>
<evidence type="ECO:0000313" key="3">
    <source>
        <dbReference type="EMBL" id="OIN59600.1"/>
    </source>
</evidence>
<dbReference type="EMBL" id="MORL01000003">
    <property type="protein sequence ID" value="OIN59600.1"/>
    <property type="molecule type" value="Genomic_DNA"/>
</dbReference>
<organism evidence="3 4">
    <name type="scientific">Arsenicibacter rosenii</name>
    <dbReference type="NCBI Taxonomy" id="1750698"/>
    <lineage>
        <taxon>Bacteria</taxon>
        <taxon>Pseudomonadati</taxon>
        <taxon>Bacteroidota</taxon>
        <taxon>Cytophagia</taxon>
        <taxon>Cytophagales</taxon>
        <taxon>Spirosomataceae</taxon>
        <taxon>Arsenicibacter</taxon>
    </lineage>
</organism>
<dbReference type="NCBIfam" id="TIGR04306">
    <property type="entry name" value="salvage_TenA"/>
    <property type="match status" value="1"/>
</dbReference>
<evidence type="ECO:0000259" key="2">
    <source>
        <dbReference type="Pfam" id="PF03070"/>
    </source>
</evidence>
<dbReference type="GO" id="GO:0005829">
    <property type="term" value="C:cytosol"/>
    <property type="evidence" value="ECO:0007669"/>
    <property type="project" value="TreeGrafter"/>
</dbReference>
<accession>A0A1S2VMI2</accession>
<comment type="similarity">
    <text evidence="1">Belongs to the TenA family.</text>
</comment>
<keyword evidence="1" id="KW-0378">Hydrolase</keyword>
<gene>
    <name evidence="3" type="ORF">BLX24_06915</name>
</gene>
<keyword evidence="4" id="KW-1185">Reference proteome</keyword>
<comment type="caution">
    <text evidence="3">The sequence shown here is derived from an EMBL/GenBank/DDBJ whole genome shotgun (WGS) entry which is preliminary data.</text>
</comment>
<dbReference type="EC" id="3.5.99.2" evidence="1"/>
<evidence type="ECO:0000256" key="1">
    <source>
        <dbReference type="RuleBase" id="RU363093"/>
    </source>
</evidence>
<dbReference type="UniPathway" id="UPA00060"/>
<dbReference type="GO" id="GO:0050334">
    <property type="term" value="F:thiaminase activity"/>
    <property type="evidence" value="ECO:0007669"/>
    <property type="project" value="UniProtKB-EC"/>
</dbReference>
<proteinExistence type="inferred from homology"/>
<dbReference type="Gene3D" id="1.20.910.10">
    <property type="entry name" value="Heme oxygenase-like"/>
    <property type="match status" value="1"/>
</dbReference>
<dbReference type="InterPro" id="IPR050967">
    <property type="entry name" value="Thiamine_Salvage_TenA"/>
</dbReference>
<dbReference type="CDD" id="cd19365">
    <property type="entry name" value="TenA_C-like"/>
    <property type="match status" value="1"/>
</dbReference>
<keyword evidence="1" id="KW-0784">Thiamine biosynthesis</keyword>
<dbReference type="PANTHER" id="PTHR43198">
    <property type="entry name" value="BIFUNCTIONAL TH2 PROTEIN"/>
    <property type="match status" value="1"/>
</dbReference>
<dbReference type="InterPro" id="IPR027574">
    <property type="entry name" value="Thiaminase_II"/>
</dbReference>
<dbReference type="Pfam" id="PF03070">
    <property type="entry name" value="TENA_THI-4"/>
    <property type="match status" value="1"/>
</dbReference>
<name>A0A1S2VMI2_9BACT</name>
<dbReference type="AlphaFoldDB" id="A0A1S2VMI2"/>
<dbReference type="Proteomes" id="UP000181790">
    <property type="component" value="Unassembled WGS sequence"/>
</dbReference>
<dbReference type="InterPro" id="IPR016084">
    <property type="entry name" value="Haem_Oase-like_multi-hlx"/>
</dbReference>
<dbReference type="RefSeq" id="WP_071502395.1">
    <property type="nucleotide sequence ID" value="NZ_MORL01000003.1"/>
</dbReference>
<protein>
    <recommendedName>
        <fullName evidence="1">Aminopyrimidine aminohydrolase</fullName>
        <ecNumber evidence="1">3.5.99.2</ecNumber>
    </recommendedName>
</protein>
<dbReference type="OrthoDB" id="34166at2"/>
<dbReference type="PANTHER" id="PTHR43198:SF2">
    <property type="entry name" value="SI:CH1073-67J19.1-RELATED"/>
    <property type="match status" value="1"/>
</dbReference>